<dbReference type="InterPro" id="IPR025890">
    <property type="entry name" value="Abhydrolase_bac"/>
</dbReference>
<accession>A0A1P8W9F5</accession>
<dbReference type="Gene3D" id="3.40.50.1820">
    <property type="entry name" value="alpha/beta hydrolase"/>
    <property type="match status" value="1"/>
</dbReference>
<sequence>MPSISRRGFLATAGTTTALGTVAPLNLAAADEQKDRVTFTTDRDDKRFQDTAGFIHNLMKTNPPKLTFNPDMKRADYPAWQTAIREKLLELMAFPEPPKQPAPKRLWIRKREGYQVQKWEAYPEPHCVVPFMMVVPDGVRQSSPAPAVMCFPGSGWSLESLVGLPEIGRKAKDNVKNKTDWKWQDNRMALHFAKQGMIGVAVANPATNDTDSRILNRTEVSLNAIFMGRSYLGISSFQKAHVLEWVSQQNYIDKGRIAVCGHSLGSEPADVLGVLYPDLIKAVIHNDFCCNWIERSIAQNGSLPPAWHLVPGMYKWFDATDLQASIAPRPLLFTEGGRANQLARIQAAYRLNDAEENMQVYQYAKYADPAARIHDFKPIPEGLSGNEYLEYANVDAKNHCFRPKRAVPWLEQVFASL</sequence>
<dbReference type="Proteomes" id="UP000187735">
    <property type="component" value="Chromosome"/>
</dbReference>
<gene>
    <name evidence="1" type="ORF">Fuma_00278</name>
</gene>
<dbReference type="SUPFAM" id="SSF53474">
    <property type="entry name" value="alpha/beta-Hydrolases"/>
    <property type="match status" value="1"/>
</dbReference>
<protein>
    <submittedName>
        <fullName evidence="1">Abhydrolase family protein</fullName>
    </submittedName>
</protein>
<dbReference type="Pfam" id="PF12715">
    <property type="entry name" value="Abhydrolase_7"/>
    <property type="match status" value="1"/>
</dbReference>
<reference evidence="1 2" key="1">
    <citation type="journal article" date="2016" name="Front. Microbiol.">
        <title>Fuerstia marisgermanicae gen. nov., sp. nov., an Unusual Member of the Phylum Planctomycetes from the German Wadden Sea.</title>
        <authorList>
            <person name="Kohn T."/>
            <person name="Heuer A."/>
            <person name="Jogler M."/>
            <person name="Vollmers J."/>
            <person name="Boedeker C."/>
            <person name="Bunk B."/>
            <person name="Rast P."/>
            <person name="Borchert D."/>
            <person name="Glockner I."/>
            <person name="Freese H.M."/>
            <person name="Klenk H.P."/>
            <person name="Overmann J."/>
            <person name="Kaster A.K."/>
            <person name="Rohde M."/>
            <person name="Wiegand S."/>
            <person name="Jogler C."/>
        </authorList>
    </citation>
    <scope>NUCLEOTIDE SEQUENCE [LARGE SCALE GENOMIC DNA]</scope>
    <source>
        <strain evidence="1 2">NH11</strain>
    </source>
</reference>
<dbReference type="InterPro" id="IPR029058">
    <property type="entry name" value="AB_hydrolase_fold"/>
</dbReference>
<name>A0A1P8W9F5_9PLAN</name>
<dbReference type="PROSITE" id="PS51318">
    <property type="entry name" value="TAT"/>
    <property type="match status" value="1"/>
</dbReference>
<organism evidence="1 2">
    <name type="scientific">Fuerstiella marisgermanici</name>
    <dbReference type="NCBI Taxonomy" id="1891926"/>
    <lineage>
        <taxon>Bacteria</taxon>
        <taxon>Pseudomonadati</taxon>
        <taxon>Planctomycetota</taxon>
        <taxon>Planctomycetia</taxon>
        <taxon>Planctomycetales</taxon>
        <taxon>Planctomycetaceae</taxon>
        <taxon>Fuerstiella</taxon>
    </lineage>
</organism>
<keyword evidence="1" id="KW-0378">Hydrolase</keyword>
<dbReference type="AlphaFoldDB" id="A0A1P8W9F5"/>
<dbReference type="InterPro" id="IPR006311">
    <property type="entry name" value="TAT_signal"/>
</dbReference>
<dbReference type="GO" id="GO:0016787">
    <property type="term" value="F:hydrolase activity"/>
    <property type="evidence" value="ECO:0007669"/>
    <property type="project" value="UniProtKB-KW"/>
</dbReference>
<dbReference type="EMBL" id="CP017641">
    <property type="protein sequence ID" value="APZ90697.1"/>
    <property type="molecule type" value="Genomic_DNA"/>
</dbReference>
<dbReference type="STRING" id="1891926.Fuma_00278"/>
<keyword evidence="2" id="KW-1185">Reference proteome</keyword>
<dbReference type="KEGG" id="fmr:Fuma_00278"/>
<proteinExistence type="predicted"/>
<evidence type="ECO:0000313" key="1">
    <source>
        <dbReference type="EMBL" id="APZ90697.1"/>
    </source>
</evidence>
<evidence type="ECO:0000313" key="2">
    <source>
        <dbReference type="Proteomes" id="UP000187735"/>
    </source>
</evidence>